<keyword evidence="4" id="KW-0807">Transducer</keyword>
<keyword evidence="11" id="KW-1185">Reference proteome</keyword>
<protein>
    <submittedName>
        <fullName evidence="10">HAMP domain-containing protein</fullName>
    </submittedName>
</protein>
<dbReference type="InterPro" id="IPR051310">
    <property type="entry name" value="MCP_chemotaxis"/>
</dbReference>
<feature type="transmembrane region" description="Helical" evidence="7">
    <location>
        <begin position="192"/>
        <end position="215"/>
    </location>
</feature>
<dbReference type="GO" id="GO:0006935">
    <property type="term" value="P:chemotaxis"/>
    <property type="evidence" value="ECO:0007669"/>
    <property type="project" value="TreeGrafter"/>
</dbReference>
<dbReference type="Gene3D" id="1.10.287.950">
    <property type="entry name" value="Methyl-accepting chemotaxis protein"/>
    <property type="match status" value="1"/>
</dbReference>
<evidence type="ECO:0000256" key="5">
    <source>
        <dbReference type="SAM" id="Coils"/>
    </source>
</evidence>
<dbReference type="PANTHER" id="PTHR43531:SF14">
    <property type="entry name" value="METHYL-ACCEPTING CHEMOTAXIS PROTEIN I-RELATED"/>
    <property type="match status" value="1"/>
</dbReference>
<dbReference type="CDD" id="cd11386">
    <property type="entry name" value="MCP_signal"/>
    <property type="match status" value="1"/>
</dbReference>
<dbReference type="CDD" id="cd06225">
    <property type="entry name" value="HAMP"/>
    <property type="match status" value="1"/>
</dbReference>
<dbReference type="CDD" id="cd19411">
    <property type="entry name" value="MCP2201-like_sensor"/>
    <property type="match status" value="1"/>
</dbReference>
<evidence type="ECO:0000256" key="6">
    <source>
        <dbReference type="SAM" id="MobiDB-lite"/>
    </source>
</evidence>
<feature type="domain" description="Methyl-accepting transducer" evidence="8">
    <location>
        <begin position="274"/>
        <end position="503"/>
    </location>
</feature>
<keyword evidence="2" id="KW-0488">Methylation</keyword>
<evidence type="ECO:0000259" key="8">
    <source>
        <dbReference type="PROSITE" id="PS50111"/>
    </source>
</evidence>
<dbReference type="PROSITE" id="PS50111">
    <property type="entry name" value="CHEMOTAXIS_TRANSDUC_2"/>
    <property type="match status" value="1"/>
</dbReference>
<dbReference type="AlphaFoldDB" id="A0A7X6I6J9"/>
<evidence type="ECO:0000256" key="1">
    <source>
        <dbReference type="ARBA" id="ARBA00004370"/>
    </source>
</evidence>
<dbReference type="EMBL" id="VTOX01000003">
    <property type="protein sequence ID" value="NKE66174.1"/>
    <property type="molecule type" value="Genomic_DNA"/>
</dbReference>
<feature type="region of interest" description="Disordered" evidence="6">
    <location>
        <begin position="524"/>
        <end position="551"/>
    </location>
</feature>
<evidence type="ECO:0000256" key="4">
    <source>
        <dbReference type="PROSITE-ProRule" id="PRU00284"/>
    </source>
</evidence>
<dbReference type="GO" id="GO:0004888">
    <property type="term" value="F:transmembrane signaling receptor activity"/>
    <property type="evidence" value="ECO:0007669"/>
    <property type="project" value="TreeGrafter"/>
</dbReference>
<dbReference type="InterPro" id="IPR004089">
    <property type="entry name" value="MCPsignal_dom"/>
</dbReference>
<dbReference type="SMART" id="SM00304">
    <property type="entry name" value="HAMP"/>
    <property type="match status" value="1"/>
</dbReference>
<dbReference type="PROSITE" id="PS50885">
    <property type="entry name" value="HAMP"/>
    <property type="match status" value="1"/>
</dbReference>
<comment type="caution">
    <text evidence="10">The sequence shown here is derived from an EMBL/GenBank/DDBJ whole genome shotgun (WGS) entry which is preliminary data.</text>
</comment>
<feature type="coiled-coil region" evidence="5">
    <location>
        <begin position="72"/>
        <end position="102"/>
    </location>
</feature>
<evidence type="ECO:0000313" key="11">
    <source>
        <dbReference type="Proteomes" id="UP000521868"/>
    </source>
</evidence>
<keyword evidence="5" id="KW-0175">Coiled coil</keyword>
<dbReference type="InterPro" id="IPR003660">
    <property type="entry name" value="HAMP_dom"/>
</dbReference>
<comment type="similarity">
    <text evidence="3">Belongs to the methyl-accepting chemotaxis (MCP) protein family.</text>
</comment>
<proteinExistence type="inferred from homology"/>
<evidence type="ECO:0000256" key="2">
    <source>
        <dbReference type="ARBA" id="ARBA00022481"/>
    </source>
</evidence>
<dbReference type="SUPFAM" id="SSF58104">
    <property type="entry name" value="Methyl-accepting chemotaxis protein (MCP) signaling domain"/>
    <property type="match status" value="1"/>
</dbReference>
<accession>A0A7X6I6J9</accession>
<evidence type="ECO:0000256" key="7">
    <source>
        <dbReference type="SAM" id="Phobius"/>
    </source>
</evidence>
<keyword evidence="7" id="KW-0472">Membrane</keyword>
<feature type="transmembrane region" description="Helical" evidence="7">
    <location>
        <begin position="12"/>
        <end position="32"/>
    </location>
</feature>
<evidence type="ECO:0000256" key="3">
    <source>
        <dbReference type="ARBA" id="ARBA00029447"/>
    </source>
</evidence>
<dbReference type="FunFam" id="1.10.287.950:FF:000001">
    <property type="entry name" value="Methyl-accepting chemotaxis sensory transducer"/>
    <property type="match status" value="1"/>
</dbReference>
<dbReference type="RefSeq" id="WP_168107300.1">
    <property type="nucleotide sequence ID" value="NZ_VTOX01000003.1"/>
</dbReference>
<dbReference type="Pfam" id="PF00015">
    <property type="entry name" value="MCPsignal"/>
    <property type="match status" value="1"/>
</dbReference>
<dbReference type="InterPro" id="IPR047347">
    <property type="entry name" value="YvaQ-like_sensor"/>
</dbReference>
<feature type="compositionally biased region" description="Low complexity" evidence="6">
    <location>
        <begin position="524"/>
        <end position="535"/>
    </location>
</feature>
<reference evidence="10 11" key="1">
    <citation type="journal article" date="2020" name="Nature">
        <title>Bacterial chemolithoautotrophy via manganese oxidation.</title>
        <authorList>
            <person name="Yu H."/>
            <person name="Leadbetter J.R."/>
        </authorList>
    </citation>
    <scope>NUCLEOTIDE SEQUENCE [LARGE SCALE GENOMIC DNA]</scope>
    <source>
        <strain evidence="10 11">RBP-1</strain>
    </source>
</reference>
<dbReference type="Pfam" id="PF12729">
    <property type="entry name" value="4HB_MCP_1"/>
    <property type="match status" value="1"/>
</dbReference>
<dbReference type="GO" id="GO:0005886">
    <property type="term" value="C:plasma membrane"/>
    <property type="evidence" value="ECO:0007669"/>
    <property type="project" value="TreeGrafter"/>
</dbReference>
<comment type="subcellular location">
    <subcellularLocation>
        <location evidence="1">Membrane</location>
    </subcellularLocation>
</comment>
<evidence type="ECO:0000313" key="10">
    <source>
        <dbReference type="EMBL" id="NKE66174.1"/>
    </source>
</evidence>
<keyword evidence="7" id="KW-0812">Transmembrane</keyword>
<gene>
    <name evidence="10" type="ORF">RAMLITH_10115</name>
</gene>
<dbReference type="Proteomes" id="UP000521868">
    <property type="component" value="Unassembled WGS sequence"/>
</dbReference>
<keyword evidence="7" id="KW-1133">Transmembrane helix</keyword>
<dbReference type="InterPro" id="IPR024478">
    <property type="entry name" value="HlyB_4HB_MCP"/>
</dbReference>
<organism evidence="10 11">
    <name type="scientific">Ramlibacter lithotrophicus</name>
    <dbReference type="NCBI Taxonomy" id="2606681"/>
    <lineage>
        <taxon>Bacteria</taxon>
        <taxon>Pseudomonadati</taxon>
        <taxon>Pseudomonadota</taxon>
        <taxon>Betaproteobacteria</taxon>
        <taxon>Burkholderiales</taxon>
        <taxon>Comamonadaceae</taxon>
        <taxon>Ramlibacter</taxon>
    </lineage>
</organism>
<name>A0A7X6I6J9_9BURK</name>
<dbReference type="PANTHER" id="PTHR43531">
    <property type="entry name" value="PROTEIN ICFG"/>
    <property type="match status" value="1"/>
</dbReference>
<sequence>MNFGNIRIGQRLALGFGAVVALLVVVATLGVARMSGMQAQLEHIVHSRNVRTEAVAAMHATLLATETATRNVLLFQDDEAELQKELQRLKELRQRYVAAQQGLAGLLAGPGVAASERALFGRAGEQYALLAPKTQQVADLTDAMRLGAATDVLLKEVRPLQQQLEGTLGQLAAEEKRLAEADAAASRASYRLAMLLLVGLSAAAAVAAAAMAWLVTRGVVRPLAHAVSVARAVASGDLTVEVRVRSRDEAGQMMAALQEMNASLGKVVGGVRRGTETIATAARQIASGNEDLSQRTEQQAASLEETAASMEQLTGTVKQNAENARQADQLARSASEVAGRGGAVVGQVVETMASIDESSRKVADIIGVIEGIAFQTNILALNAAVEAARAGEQGRGFAVVASEVRSLAQRSATAAREIKGLIDDSVGKVGAGTRLVEEAGRTMHDIVGSIRRVADLMGGISAASDEQTRGIEQVNQAIGQMDQVTQQNAALVEQAATGAKALQQEAAMLLEAVRVFNVAPASAVPPTAPPAAAAADLPHEVPRPQRLPQPA</sequence>
<feature type="domain" description="HAMP" evidence="9">
    <location>
        <begin position="217"/>
        <end position="269"/>
    </location>
</feature>
<dbReference type="GO" id="GO:0007165">
    <property type="term" value="P:signal transduction"/>
    <property type="evidence" value="ECO:0007669"/>
    <property type="project" value="UniProtKB-KW"/>
</dbReference>
<evidence type="ECO:0000259" key="9">
    <source>
        <dbReference type="PROSITE" id="PS50885"/>
    </source>
</evidence>
<dbReference type="SMART" id="SM00283">
    <property type="entry name" value="MA"/>
    <property type="match status" value="1"/>
</dbReference>
<dbReference type="Pfam" id="PF00672">
    <property type="entry name" value="HAMP"/>
    <property type="match status" value="1"/>
</dbReference>